<reference evidence="8 9" key="1">
    <citation type="submission" date="2022-07" db="EMBL/GenBank/DDBJ databases">
        <title>Methylomonas rivi sp. nov., Methylomonas rosea sp. nov., Methylomonas aureus sp. nov. and Methylomonas subterranea sp. nov., four novel methanotrophs isolated from a freshwater creek and the deep terrestrial subsurface.</title>
        <authorList>
            <person name="Abin C."/>
            <person name="Sankaranarayanan K."/>
            <person name="Garner C."/>
            <person name="Sindelar R."/>
            <person name="Kotary K."/>
            <person name="Garner R."/>
            <person name="Barclay S."/>
            <person name="Lawson P."/>
            <person name="Krumholz L."/>
        </authorList>
    </citation>
    <scope>NUCLEOTIDE SEQUENCE [LARGE SCALE GENOMIC DNA]</scope>
    <source>
        <strain evidence="8 9">WSC-7</strain>
    </source>
</reference>
<sequence>MTPFLKWAGGKRWFIQRHANFLPQKFNYYVEPFLGSGSMFFHLKPTKALLGDINPDVITAFEGVRSDWKGIVANLEIHQKFHSDQYYYQVRDEVPVDQIEQAARIIYLNRTCFNGIYRVNFKGIFNVPKGSKRNVLLGTDDFESIAQILRNSQILKDDFQVLIDEAQRGDLIFADPPYTVRHNLNGFVKYNEKLFSWHDQERLADALIRAKSRGVKIVMTNANHISVRELYQDAGFSLTPVSRVSTISASASNRKQFEELVILSHPNEQGS</sequence>
<protein>
    <recommendedName>
        <fullName evidence="2 7">Site-specific DNA-methyltransferase (adenine-specific)</fullName>
        <ecNumber evidence="2 7">2.1.1.72</ecNumber>
    </recommendedName>
</protein>
<dbReference type="Proteomes" id="UP001524570">
    <property type="component" value="Unassembled WGS sequence"/>
</dbReference>
<keyword evidence="4 7" id="KW-0808">Transferase</keyword>
<dbReference type="PIRSF" id="PIRSF000398">
    <property type="entry name" value="M_m6A_EcoRV"/>
    <property type="match status" value="1"/>
</dbReference>
<name>A0ABT1TTE5_9GAMM</name>
<keyword evidence="3 7" id="KW-0489">Methyltransferase</keyword>
<evidence type="ECO:0000256" key="5">
    <source>
        <dbReference type="ARBA" id="ARBA00022691"/>
    </source>
</evidence>
<dbReference type="InterPro" id="IPR023095">
    <property type="entry name" value="Ade_MeTrfase_dom_2"/>
</dbReference>
<evidence type="ECO:0000256" key="3">
    <source>
        <dbReference type="ARBA" id="ARBA00022603"/>
    </source>
</evidence>
<dbReference type="Pfam" id="PF02086">
    <property type="entry name" value="MethyltransfD12"/>
    <property type="match status" value="1"/>
</dbReference>
<gene>
    <name evidence="8" type="ORF">NP589_11390</name>
</gene>
<dbReference type="InterPro" id="IPR002052">
    <property type="entry name" value="DNA_methylase_N6_adenine_CS"/>
</dbReference>
<dbReference type="EMBL" id="JANIBL010000032">
    <property type="protein sequence ID" value="MCQ8118029.1"/>
    <property type="molecule type" value="Genomic_DNA"/>
</dbReference>
<evidence type="ECO:0000256" key="4">
    <source>
        <dbReference type="ARBA" id="ARBA00022679"/>
    </source>
</evidence>
<dbReference type="Gene3D" id="1.10.1020.10">
    <property type="entry name" value="Adenine-specific Methyltransferase, Domain 2"/>
    <property type="match status" value="1"/>
</dbReference>
<dbReference type="PRINTS" id="PR00505">
    <property type="entry name" value="D12N6MTFRASE"/>
</dbReference>
<proteinExistence type="inferred from homology"/>
<evidence type="ECO:0000256" key="7">
    <source>
        <dbReference type="RuleBase" id="RU361257"/>
    </source>
</evidence>
<dbReference type="InterPro" id="IPR012327">
    <property type="entry name" value="MeTrfase_D12"/>
</dbReference>
<comment type="caution">
    <text evidence="8">The sequence shown here is derived from an EMBL/GenBank/DDBJ whole genome shotgun (WGS) entry which is preliminary data.</text>
</comment>
<dbReference type="GO" id="GO:0009007">
    <property type="term" value="F:site-specific DNA-methyltransferase (adenine-specific) activity"/>
    <property type="evidence" value="ECO:0007669"/>
    <property type="project" value="UniProtKB-EC"/>
</dbReference>
<dbReference type="EC" id="2.1.1.72" evidence="2 7"/>
<keyword evidence="9" id="KW-1185">Reference proteome</keyword>
<dbReference type="RefSeq" id="WP_256607093.1">
    <property type="nucleotide sequence ID" value="NZ_JANIBL010000032.1"/>
</dbReference>
<comment type="similarity">
    <text evidence="1 7">Belongs to the N(4)/N(6)-methyltransferase family.</text>
</comment>
<dbReference type="PANTHER" id="PTHR30481:SF3">
    <property type="entry name" value="DNA ADENINE METHYLASE"/>
    <property type="match status" value="1"/>
</dbReference>
<dbReference type="PANTHER" id="PTHR30481">
    <property type="entry name" value="DNA ADENINE METHYLASE"/>
    <property type="match status" value="1"/>
</dbReference>
<dbReference type="InterPro" id="IPR012263">
    <property type="entry name" value="M_m6A_EcoRV"/>
</dbReference>
<dbReference type="SUPFAM" id="SSF53335">
    <property type="entry name" value="S-adenosyl-L-methionine-dependent methyltransferases"/>
    <property type="match status" value="1"/>
</dbReference>
<dbReference type="PROSITE" id="PS00092">
    <property type="entry name" value="N6_MTASE"/>
    <property type="match status" value="1"/>
</dbReference>
<keyword evidence="5 7" id="KW-0949">S-adenosyl-L-methionine</keyword>
<comment type="catalytic activity">
    <reaction evidence="6 7">
        <text>a 2'-deoxyadenosine in DNA + S-adenosyl-L-methionine = an N(6)-methyl-2'-deoxyadenosine in DNA + S-adenosyl-L-homocysteine + H(+)</text>
        <dbReference type="Rhea" id="RHEA:15197"/>
        <dbReference type="Rhea" id="RHEA-COMP:12418"/>
        <dbReference type="Rhea" id="RHEA-COMP:12419"/>
        <dbReference type="ChEBI" id="CHEBI:15378"/>
        <dbReference type="ChEBI" id="CHEBI:57856"/>
        <dbReference type="ChEBI" id="CHEBI:59789"/>
        <dbReference type="ChEBI" id="CHEBI:90615"/>
        <dbReference type="ChEBI" id="CHEBI:90616"/>
        <dbReference type="EC" id="2.1.1.72"/>
    </reaction>
</comment>
<dbReference type="InterPro" id="IPR029063">
    <property type="entry name" value="SAM-dependent_MTases_sf"/>
</dbReference>
<dbReference type="Gene3D" id="3.40.50.150">
    <property type="entry name" value="Vaccinia Virus protein VP39"/>
    <property type="match status" value="1"/>
</dbReference>
<dbReference type="GO" id="GO:0032259">
    <property type="term" value="P:methylation"/>
    <property type="evidence" value="ECO:0007669"/>
    <property type="project" value="UniProtKB-KW"/>
</dbReference>
<evidence type="ECO:0000256" key="2">
    <source>
        <dbReference type="ARBA" id="ARBA00011900"/>
    </source>
</evidence>
<evidence type="ECO:0000313" key="9">
    <source>
        <dbReference type="Proteomes" id="UP001524570"/>
    </source>
</evidence>
<accession>A0ABT1TTE5</accession>
<evidence type="ECO:0000256" key="1">
    <source>
        <dbReference type="ARBA" id="ARBA00006594"/>
    </source>
</evidence>
<evidence type="ECO:0000256" key="6">
    <source>
        <dbReference type="ARBA" id="ARBA00047942"/>
    </source>
</evidence>
<evidence type="ECO:0000313" key="8">
    <source>
        <dbReference type="EMBL" id="MCQ8118029.1"/>
    </source>
</evidence>
<dbReference type="NCBIfam" id="TIGR00571">
    <property type="entry name" value="dam"/>
    <property type="match status" value="1"/>
</dbReference>
<organism evidence="8 9">
    <name type="scientific">Methylomonas rosea</name>
    <dbReference type="NCBI Taxonomy" id="2952227"/>
    <lineage>
        <taxon>Bacteria</taxon>
        <taxon>Pseudomonadati</taxon>
        <taxon>Pseudomonadota</taxon>
        <taxon>Gammaproteobacteria</taxon>
        <taxon>Methylococcales</taxon>
        <taxon>Methylococcaceae</taxon>
        <taxon>Methylomonas</taxon>
    </lineage>
</organism>